<evidence type="ECO:0000256" key="3">
    <source>
        <dbReference type="PIRSR" id="PIRSR001220-2"/>
    </source>
</evidence>
<dbReference type="AlphaFoldDB" id="A0A2S6H1Y4"/>
<protein>
    <submittedName>
        <fullName evidence="7">L-asparaginase</fullName>
    </submittedName>
</protein>
<feature type="domain" description="L-asparaginase N-terminal" evidence="6">
    <location>
        <begin position="3"/>
        <end position="164"/>
    </location>
</feature>
<dbReference type="Gene3D" id="3.40.50.1170">
    <property type="entry name" value="L-asparaginase, N-terminal domain"/>
    <property type="match status" value="1"/>
</dbReference>
<reference evidence="7 8" key="1">
    <citation type="submission" date="2018-02" db="EMBL/GenBank/DDBJ databases">
        <title>Subsurface microbial communities from deep shales in Ohio and West Virginia, USA.</title>
        <authorList>
            <person name="Wrighton K."/>
        </authorList>
    </citation>
    <scope>NUCLEOTIDE SEQUENCE [LARGE SCALE GENOMIC DNA]</scope>
    <source>
        <strain evidence="7 8">OWC-G53F</strain>
    </source>
</reference>
<feature type="binding site" evidence="3">
    <location>
        <begin position="90"/>
        <end position="91"/>
    </location>
    <ligand>
        <name>substrate</name>
    </ligand>
</feature>
<evidence type="ECO:0000313" key="7">
    <source>
        <dbReference type="EMBL" id="PPK71499.1"/>
    </source>
</evidence>
<dbReference type="PROSITE" id="PS00917">
    <property type="entry name" value="ASN_GLN_ASE_2"/>
    <property type="match status" value="1"/>
</dbReference>
<dbReference type="InterPro" id="IPR020827">
    <property type="entry name" value="Asparaginase/glutaminase_AS1"/>
</dbReference>
<gene>
    <name evidence="7" type="ORF">B0F88_10723</name>
</gene>
<dbReference type="PIRSF" id="PIRSF500176">
    <property type="entry name" value="L_ASNase"/>
    <property type="match status" value="1"/>
</dbReference>
<dbReference type="RefSeq" id="WP_104423777.1">
    <property type="nucleotide sequence ID" value="NZ_PTIY01000007.1"/>
</dbReference>
<feature type="active site" evidence="4">
    <location>
        <position position="12"/>
    </location>
</feature>
<dbReference type="SUPFAM" id="SSF53774">
    <property type="entry name" value="Glutaminase/Asparaginase"/>
    <property type="match status" value="1"/>
</dbReference>
<dbReference type="Pfam" id="PF00710">
    <property type="entry name" value="Asparaginase"/>
    <property type="match status" value="1"/>
</dbReference>
<feature type="active site" description="O-isoaspartyl threonine intermediate" evidence="2">
    <location>
        <position position="12"/>
    </location>
</feature>
<dbReference type="PROSITE" id="PS51732">
    <property type="entry name" value="ASN_GLN_ASE_3"/>
    <property type="match status" value="1"/>
</dbReference>
<dbReference type="Proteomes" id="UP000238071">
    <property type="component" value="Unassembled WGS sequence"/>
</dbReference>
<dbReference type="PANTHER" id="PTHR11707:SF28">
    <property type="entry name" value="60 KDA LYSOPHOSPHOLIPASE"/>
    <property type="match status" value="1"/>
</dbReference>
<dbReference type="PIRSF" id="PIRSF001220">
    <property type="entry name" value="L-ASNase_gatD"/>
    <property type="match status" value="1"/>
</dbReference>
<keyword evidence="8" id="KW-1185">Reference proteome</keyword>
<comment type="similarity">
    <text evidence="1">Belongs to the asparaginase 1 family.</text>
</comment>
<dbReference type="GO" id="GO:0004067">
    <property type="term" value="F:asparaginase activity"/>
    <property type="evidence" value="ECO:0007669"/>
    <property type="project" value="UniProtKB-UniRule"/>
</dbReference>
<evidence type="ECO:0000256" key="5">
    <source>
        <dbReference type="PROSITE-ProRule" id="PRU10100"/>
    </source>
</evidence>
<dbReference type="Gene3D" id="3.40.50.40">
    <property type="match status" value="1"/>
</dbReference>
<dbReference type="InterPro" id="IPR006034">
    <property type="entry name" value="Asparaginase/glutaminase-like"/>
</dbReference>
<evidence type="ECO:0000256" key="4">
    <source>
        <dbReference type="PROSITE-ProRule" id="PRU10099"/>
    </source>
</evidence>
<name>A0A2S6H1Y4_9GAMM</name>
<evidence type="ECO:0000256" key="1">
    <source>
        <dbReference type="ARBA" id="ARBA00010518"/>
    </source>
</evidence>
<dbReference type="InterPro" id="IPR027473">
    <property type="entry name" value="L-asparaginase_C"/>
</dbReference>
<dbReference type="InterPro" id="IPR036152">
    <property type="entry name" value="Asp/glu_Ase-like_sf"/>
</dbReference>
<proteinExistence type="inferred from homology"/>
<feature type="binding site" evidence="3">
    <location>
        <position position="58"/>
    </location>
    <ligand>
        <name>substrate</name>
    </ligand>
</feature>
<dbReference type="InterPro" id="IPR027474">
    <property type="entry name" value="L-asparaginase_N"/>
</dbReference>
<dbReference type="OrthoDB" id="9788068at2"/>
<dbReference type="PANTHER" id="PTHR11707">
    <property type="entry name" value="L-ASPARAGINASE"/>
    <property type="match status" value="1"/>
</dbReference>
<comment type="caution">
    <text evidence="7">The sequence shown here is derived from an EMBL/GenBank/DDBJ whole genome shotgun (WGS) entry which is preliminary data.</text>
</comment>
<dbReference type="SMART" id="SM00870">
    <property type="entry name" value="Asparaginase"/>
    <property type="match status" value="1"/>
</dbReference>
<dbReference type="InterPro" id="IPR027475">
    <property type="entry name" value="Asparaginase/glutaminase_AS2"/>
</dbReference>
<dbReference type="InterPro" id="IPR037152">
    <property type="entry name" value="L-asparaginase_N_sf"/>
</dbReference>
<dbReference type="PRINTS" id="PR00139">
    <property type="entry name" value="ASNGLNASE"/>
</dbReference>
<dbReference type="PROSITE" id="PS00144">
    <property type="entry name" value="ASN_GLN_ASE_1"/>
    <property type="match status" value="1"/>
</dbReference>
<evidence type="ECO:0000259" key="6">
    <source>
        <dbReference type="Pfam" id="PF00710"/>
    </source>
</evidence>
<sequence length="338" mass="38043">MKNILVVFTGGTIGSVATGGTINTSDTTSFKLIRLFKQHYENHRQIRFDTIQPIQILSENLAPRAWKTIIEAIEAARPEQYDGVIITHGTDTLAYTACALSFYFNAIKIPILLVSSDYPLDHPKANGLENFICAVEFILQKIGTGVFVPYRNQQQITQLHRGTHLACSLQLGGDFFSVQGKSYMQFENRRFSLLNPPTQQSTTKNIPVKADFSERILMIKPYPGLDYDRFNLDHVDAVLHDLYHSGTACASLQWGENHSLVEFIKRCEKQGVAVYLAPAIKSPDAYQSTQTLIEQGAEIIWNMSVEAAYVKLLLAYGNFDDKRKIMDFISEDITGEHL</sequence>
<feature type="active site" evidence="5">
    <location>
        <position position="90"/>
    </location>
</feature>
<dbReference type="GO" id="GO:0006520">
    <property type="term" value="P:amino acid metabolic process"/>
    <property type="evidence" value="ECO:0007669"/>
    <property type="project" value="InterPro"/>
</dbReference>
<dbReference type="EMBL" id="PTIY01000007">
    <property type="protein sequence ID" value="PPK71499.1"/>
    <property type="molecule type" value="Genomic_DNA"/>
</dbReference>
<evidence type="ECO:0000313" key="8">
    <source>
        <dbReference type="Proteomes" id="UP000238071"/>
    </source>
</evidence>
<accession>A0A2S6H1Y4</accession>
<evidence type="ECO:0000256" key="2">
    <source>
        <dbReference type="PIRSR" id="PIRSR001220-1"/>
    </source>
</evidence>
<organism evidence="7 8">
    <name type="scientific">Methylobacter tundripaludum</name>
    <dbReference type="NCBI Taxonomy" id="173365"/>
    <lineage>
        <taxon>Bacteria</taxon>
        <taxon>Pseudomonadati</taxon>
        <taxon>Pseudomonadota</taxon>
        <taxon>Gammaproteobacteria</taxon>
        <taxon>Methylococcales</taxon>
        <taxon>Methylococcaceae</taxon>
        <taxon>Methylobacter</taxon>
    </lineage>
</organism>